<comment type="caution">
    <text evidence="11">The sequence shown here is derived from an EMBL/GenBank/DDBJ whole genome shotgun (WGS) entry which is preliminary data.</text>
</comment>
<feature type="binding site" evidence="7">
    <location>
        <position position="30"/>
    </location>
    <ligand>
        <name>UDP-N-acetyl-alpha-D-glucosamine</name>
        <dbReference type="ChEBI" id="CHEBI:57705"/>
    </ligand>
</feature>
<evidence type="ECO:0000259" key="9">
    <source>
        <dbReference type="Pfam" id="PF00534"/>
    </source>
</evidence>
<feature type="binding site" evidence="7">
    <location>
        <position position="241"/>
    </location>
    <ligand>
        <name>UDP-N-acetyl-alpha-D-glucosamine</name>
        <dbReference type="ChEBI" id="CHEBI:57705"/>
    </ligand>
</feature>
<dbReference type="InterPro" id="IPR017814">
    <property type="entry name" value="Mycothiol_biosynthesis_MshA"/>
</dbReference>
<dbReference type="OrthoDB" id="9810929at2"/>
<dbReference type="InterPro" id="IPR028098">
    <property type="entry name" value="Glyco_trans_4-like_N"/>
</dbReference>
<feature type="binding site" evidence="7">
    <location>
        <position position="312"/>
    </location>
    <ligand>
        <name>Mg(2+)</name>
        <dbReference type="ChEBI" id="CHEBI:18420"/>
    </ligand>
</feature>
<dbReference type="GO" id="GO:0000287">
    <property type="term" value="F:magnesium ion binding"/>
    <property type="evidence" value="ECO:0007669"/>
    <property type="project" value="UniProtKB-UniRule"/>
</dbReference>
<reference evidence="11 12" key="1">
    <citation type="journal article" date="2019" name="Environ. Microbiol.">
        <title>Species interactions and distinct microbial communities in high Arctic permafrost affected cryosols are associated with the CH4 and CO2 gas fluxes.</title>
        <authorList>
            <person name="Altshuler I."/>
            <person name="Hamel J."/>
            <person name="Turney S."/>
            <person name="Magnuson E."/>
            <person name="Levesque R."/>
            <person name="Greer C."/>
            <person name="Whyte L.G."/>
        </authorList>
    </citation>
    <scope>NUCLEOTIDE SEQUENCE [LARGE SCALE GENOMIC DNA]</scope>
    <source>
        <strain evidence="11 12">S9.3A</strain>
    </source>
</reference>
<organism evidence="11 12">
    <name type="scientific">Pedococcus bigeumensis</name>
    <dbReference type="NCBI Taxonomy" id="433644"/>
    <lineage>
        <taxon>Bacteria</taxon>
        <taxon>Bacillati</taxon>
        <taxon>Actinomycetota</taxon>
        <taxon>Actinomycetes</taxon>
        <taxon>Micrococcales</taxon>
        <taxon>Intrasporangiaceae</taxon>
        <taxon>Pedococcus</taxon>
    </lineage>
</organism>
<feature type="binding site" evidence="7">
    <location>
        <position position="142"/>
    </location>
    <ligand>
        <name>1D-myo-inositol 3-phosphate</name>
        <dbReference type="ChEBI" id="CHEBI:58401"/>
    </ligand>
</feature>
<feature type="binding site" evidence="7">
    <location>
        <position position="302"/>
    </location>
    <ligand>
        <name>UDP-N-acetyl-alpha-D-glucosamine</name>
        <dbReference type="ChEBI" id="CHEBI:57705"/>
    </ligand>
</feature>
<gene>
    <name evidence="7 11" type="primary">mshA</name>
    <name evidence="11" type="ORF">EAH86_17965</name>
</gene>
<dbReference type="InterPro" id="IPR001296">
    <property type="entry name" value="Glyco_trans_1"/>
</dbReference>
<feature type="binding site" evidence="7">
    <location>
        <position position="16"/>
    </location>
    <ligand>
        <name>1D-myo-inositol 3-phosphate</name>
        <dbReference type="ChEBI" id="CHEBI:58401"/>
    </ligand>
</feature>
<evidence type="ECO:0000256" key="3">
    <source>
        <dbReference type="ARBA" id="ARBA00022679"/>
    </source>
</evidence>
<feature type="binding site" evidence="7">
    <location>
        <begin position="27"/>
        <end position="32"/>
    </location>
    <ligand>
        <name>1D-myo-inositol 3-phosphate</name>
        <dbReference type="ChEBI" id="CHEBI:58401"/>
    </ligand>
</feature>
<dbReference type="GO" id="GO:0008375">
    <property type="term" value="F:acetylglucosaminyltransferase activity"/>
    <property type="evidence" value="ECO:0007669"/>
    <property type="project" value="UniProtKB-UniRule"/>
</dbReference>
<dbReference type="PANTHER" id="PTHR12526">
    <property type="entry name" value="GLYCOSYLTRANSFERASE"/>
    <property type="match status" value="1"/>
</dbReference>
<dbReference type="SUPFAM" id="SSF53756">
    <property type="entry name" value="UDP-Glycosyltransferase/glycogen phosphorylase"/>
    <property type="match status" value="1"/>
</dbReference>
<keyword evidence="2 7" id="KW-0328">Glycosyltransferase</keyword>
<protein>
    <recommendedName>
        <fullName evidence="7">D-inositol-3-phosphate glycosyltransferase</fullName>
        <ecNumber evidence="7">2.4.1.250</ecNumber>
    </recommendedName>
    <alternativeName>
        <fullName evidence="7">N-acetylglucosamine-inositol-phosphate N-acetylglucosaminyltransferase</fullName>
        <shortName evidence="7">GlcNAc-Ins-P N-acetylglucosaminyltransferase</shortName>
    </alternativeName>
</protein>
<name>A0A502CN71_9MICO</name>
<feature type="binding site" evidence="7">
    <location>
        <position position="85"/>
    </location>
    <ligand>
        <name>1D-myo-inositol 3-phosphate</name>
        <dbReference type="ChEBI" id="CHEBI:58401"/>
    </ligand>
</feature>
<dbReference type="Pfam" id="PF13579">
    <property type="entry name" value="Glyco_trans_4_4"/>
    <property type="match status" value="1"/>
</dbReference>
<dbReference type="Proteomes" id="UP000317722">
    <property type="component" value="Unassembled WGS sequence"/>
</dbReference>
<feature type="binding site" evidence="7">
    <location>
        <position position="236"/>
    </location>
    <ligand>
        <name>UDP-N-acetyl-alpha-D-glucosamine</name>
        <dbReference type="ChEBI" id="CHEBI:57705"/>
    </ligand>
</feature>
<dbReference type="PANTHER" id="PTHR12526:SF510">
    <property type="entry name" value="D-INOSITOL 3-PHOSPHATE GLYCOSYLTRANSFERASE"/>
    <property type="match status" value="1"/>
</dbReference>
<evidence type="ECO:0000256" key="2">
    <source>
        <dbReference type="ARBA" id="ARBA00022676"/>
    </source>
</evidence>
<evidence type="ECO:0000256" key="1">
    <source>
        <dbReference type="ARBA" id="ARBA00008449"/>
    </source>
</evidence>
<evidence type="ECO:0000313" key="12">
    <source>
        <dbReference type="Proteomes" id="UP000317722"/>
    </source>
</evidence>
<evidence type="ECO:0000256" key="5">
    <source>
        <dbReference type="ARBA" id="ARBA00022842"/>
    </source>
</evidence>
<keyword evidence="5 7" id="KW-0460">Magnesium</keyword>
<evidence type="ECO:0000256" key="8">
    <source>
        <dbReference type="SAM" id="MobiDB-lite"/>
    </source>
</evidence>
<dbReference type="GO" id="GO:0010125">
    <property type="term" value="P:mycothiol biosynthetic process"/>
    <property type="evidence" value="ECO:0007669"/>
    <property type="project" value="UniProtKB-UniRule"/>
</dbReference>
<dbReference type="RefSeq" id="WP_140743248.1">
    <property type="nucleotide sequence ID" value="NZ_RCZM01000006.1"/>
</dbReference>
<evidence type="ECO:0000259" key="10">
    <source>
        <dbReference type="Pfam" id="PF13579"/>
    </source>
</evidence>
<dbReference type="CDD" id="cd03800">
    <property type="entry name" value="GT4_sucrose_synthase"/>
    <property type="match status" value="1"/>
</dbReference>
<feature type="domain" description="Glycosyl transferase family 1" evidence="9">
    <location>
        <begin position="216"/>
        <end position="388"/>
    </location>
</feature>
<comment type="similarity">
    <text evidence="1 7">Belongs to the glycosyltransferase group 1 family. MshA subfamily.</text>
</comment>
<dbReference type="EMBL" id="RCZM01000006">
    <property type="protein sequence ID" value="TPG14084.1"/>
    <property type="molecule type" value="Genomic_DNA"/>
</dbReference>
<comment type="subunit">
    <text evidence="7">Homodimer.</text>
</comment>
<feature type="domain" description="Glycosyltransferase subfamily 4-like N-terminal" evidence="10">
    <location>
        <begin position="29"/>
        <end position="204"/>
    </location>
</feature>
<feature type="binding site" evidence="7">
    <location>
        <position position="311"/>
    </location>
    <ligand>
        <name>Mg(2+)</name>
        <dbReference type="ChEBI" id="CHEBI:18420"/>
    </ligand>
</feature>
<dbReference type="AlphaFoldDB" id="A0A502CN71"/>
<dbReference type="NCBIfam" id="TIGR03449">
    <property type="entry name" value="mycothiol_MshA"/>
    <property type="match status" value="1"/>
</dbReference>
<accession>A0A502CN71</accession>
<dbReference type="Gene3D" id="3.40.50.2000">
    <property type="entry name" value="Glycogen Phosphorylase B"/>
    <property type="match status" value="2"/>
</dbReference>
<feature type="binding site" evidence="7">
    <location>
        <position position="314"/>
    </location>
    <ligand>
        <name>Mg(2+)</name>
        <dbReference type="ChEBI" id="CHEBI:18420"/>
    </ligand>
</feature>
<evidence type="ECO:0000256" key="6">
    <source>
        <dbReference type="ARBA" id="ARBA00048131"/>
    </source>
</evidence>
<feature type="binding site" evidence="7">
    <location>
        <position position="162"/>
    </location>
    <ligand>
        <name>1D-myo-inositol 3-phosphate</name>
        <dbReference type="ChEBI" id="CHEBI:58401"/>
    </ligand>
</feature>
<proteinExistence type="inferred from homology"/>
<sequence length="438" mass="46307">MGCCERIDRVAMLSVHTSPLEQPGTGDAGGMNVYVVEVAHQLAKLGVEVEIFTRTTTADLPPTVEMEPGVIVRHVTAGPYEGLGKDDLPGQLCAFAAGVMRTGAHEAEGHYSLVHSHYWLSGQVGWLAADRWQVPLVHTMHTMARVKNLHLAEGDTPEPAGREIGEVQVVEAADRLIANTLGERHELIDLYAAEPDKVVVVPPGVDLSLFSPGDTRAARAAVGLPQDARVLLFVGRIQPLKAPEVLIKAAAELLARHPHWAGELVVAVLGGPSGSGLAHPRGLQELAEGLGISAQVRFVPPVPRAQLADWYRAADLVAVPSHSESFGLVAVEAEACGTPVVAADVGGLPTAVGDAGILVDGHDPHTWSLALESLLVDPAQRESLSRKAVAHAALFGWDRTTERLYEVYVEACRARSYSKDTPSPNGSLAAGIPAAVVP</sequence>
<evidence type="ECO:0000313" key="11">
    <source>
        <dbReference type="EMBL" id="TPG14084.1"/>
    </source>
</evidence>
<feature type="binding site" evidence="7">
    <location>
        <position position="118"/>
    </location>
    <ligand>
        <name>1D-myo-inositol 3-phosphate</name>
        <dbReference type="ChEBI" id="CHEBI:58401"/>
    </ligand>
</feature>
<keyword evidence="4 7" id="KW-0479">Metal-binding</keyword>
<evidence type="ECO:0000256" key="7">
    <source>
        <dbReference type="HAMAP-Rule" id="MF_01695"/>
    </source>
</evidence>
<evidence type="ECO:0000256" key="4">
    <source>
        <dbReference type="ARBA" id="ARBA00022723"/>
    </source>
</evidence>
<comment type="catalytic activity">
    <reaction evidence="6 7">
        <text>1D-myo-inositol 3-phosphate + UDP-N-acetyl-alpha-D-glucosamine = 1D-myo-inositol 2-acetamido-2-deoxy-alpha-D-glucopyranoside 3-phosphate + UDP + H(+)</text>
        <dbReference type="Rhea" id="RHEA:26188"/>
        <dbReference type="ChEBI" id="CHEBI:15378"/>
        <dbReference type="ChEBI" id="CHEBI:57705"/>
        <dbReference type="ChEBI" id="CHEBI:58223"/>
        <dbReference type="ChEBI" id="CHEBI:58401"/>
        <dbReference type="ChEBI" id="CHEBI:58892"/>
        <dbReference type="EC" id="2.4.1.250"/>
    </reaction>
</comment>
<feature type="binding site" evidence="7">
    <location>
        <position position="338"/>
    </location>
    <ligand>
        <name>Mg(2+)</name>
        <dbReference type="ChEBI" id="CHEBI:18420"/>
    </ligand>
</feature>
<feature type="binding site" evidence="7">
    <location>
        <position position="324"/>
    </location>
    <ligand>
        <name>UDP-N-acetyl-alpha-D-glucosamine</name>
        <dbReference type="ChEBI" id="CHEBI:57705"/>
    </ligand>
</feature>
<feature type="region of interest" description="Disordered" evidence="8">
    <location>
        <begin position="418"/>
        <end position="438"/>
    </location>
</feature>
<dbReference type="HAMAP" id="MF_01695">
    <property type="entry name" value="MshA"/>
    <property type="match status" value="1"/>
</dbReference>
<feature type="binding site" evidence="7">
    <location>
        <position position="332"/>
    </location>
    <ligand>
        <name>UDP-N-acetyl-alpha-D-glucosamine</name>
        <dbReference type="ChEBI" id="CHEBI:57705"/>
    </ligand>
</feature>
<feature type="binding site" evidence="7">
    <location>
        <begin position="22"/>
        <end position="23"/>
    </location>
    <ligand>
        <name>UDP-N-acetyl-alpha-D-glucosamine</name>
        <dbReference type="ChEBI" id="CHEBI:57705"/>
    </ligand>
</feature>
<keyword evidence="3 7" id="KW-0808">Transferase</keyword>
<keyword evidence="12" id="KW-1185">Reference proteome</keyword>
<comment type="function">
    <text evidence="7">Catalyzes the transfer of a N-acetyl-glucosamine moiety to 1D-myo-inositol 3-phosphate to produce 1D-myo-inositol 2-acetamido-2-deoxy-glucopyranoside 3-phosphate in the mycothiol biosynthesis pathway.</text>
</comment>
<dbReference type="Pfam" id="PF00534">
    <property type="entry name" value="Glycos_transf_1"/>
    <property type="match status" value="1"/>
</dbReference>
<dbReference type="GO" id="GO:0102710">
    <property type="term" value="F:D-inositol-3-phosphate glycosyltransferase activity"/>
    <property type="evidence" value="ECO:0007669"/>
    <property type="project" value="UniProtKB-EC"/>
</dbReference>
<dbReference type="EC" id="2.4.1.250" evidence="7"/>